<evidence type="ECO:0000313" key="3">
    <source>
        <dbReference type="Proteomes" id="UP001054945"/>
    </source>
</evidence>
<gene>
    <name evidence="2" type="ORF">CEXT_700571</name>
</gene>
<proteinExistence type="predicted"/>
<evidence type="ECO:0000256" key="1">
    <source>
        <dbReference type="SAM" id="MobiDB-lite"/>
    </source>
</evidence>
<feature type="compositionally biased region" description="Gly residues" evidence="1">
    <location>
        <begin position="60"/>
        <end position="71"/>
    </location>
</feature>
<organism evidence="2 3">
    <name type="scientific">Caerostris extrusa</name>
    <name type="common">Bark spider</name>
    <name type="synonym">Caerostris bankana</name>
    <dbReference type="NCBI Taxonomy" id="172846"/>
    <lineage>
        <taxon>Eukaryota</taxon>
        <taxon>Metazoa</taxon>
        <taxon>Ecdysozoa</taxon>
        <taxon>Arthropoda</taxon>
        <taxon>Chelicerata</taxon>
        <taxon>Arachnida</taxon>
        <taxon>Araneae</taxon>
        <taxon>Araneomorphae</taxon>
        <taxon>Entelegynae</taxon>
        <taxon>Araneoidea</taxon>
        <taxon>Araneidae</taxon>
        <taxon>Caerostris</taxon>
    </lineage>
</organism>
<dbReference type="Proteomes" id="UP001054945">
    <property type="component" value="Unassembled WGS sequence"/>
</dbReference>
<dbReference type="EMBL" id="BPLR01012930">
    <property type="protein sequence ID" value="GIY57607.1"/>
    <property type="molecule type" value="Genomic_DNA"/>
</dbReference>
<comment type="caution">
    <text evidence="2">The sequence shown here is derived from an EMBL/GenBank/DDBJ whole genome shotgun (WGS) entry which is preliminary data.</text>
</comment>
<accession>A0AAV4UI63</accession>
<evidence type="ECO:0000313" key="2">
    <source>
        <dbReference type="EMBL" id="GIY57607.1"/>
    </source>
</evidence>
<name>A0AAV4UI63_CAEEX</name>
<reference evidence="2 3" key="1">
    <citation type="submission" date="2021-06" db="EMBL/GenBank/DDBJ databases">
        <title>Caerostris extrusa draft genome.</title>
        <authorList>
            <person name="Kono N."/>
            <person name="Arakawa K."/>
        </authorList>
    </citation>
    <scope>NUCLEOTIDE SEQUENCE [LARGE SCALE GENOMIC DNA]</scope>
</reference>
<keyword evidence="3" id="KW-1185">Reference proteome</keyword>
<protein>
    <submittedName>
        <fullName evidence="2">Uncharacterized protein</fullName>
    </submittedName>
</protein>
<sequence>MRIPNALQRECHRNVFSSTESWNLDTDEGRILLGLGVCIKKISELGKSSREVKGQRSRGRGQGGRGQGGRGQSEEFEQEAPIRNARGLSNKSERHRDSD</sequence>
<feature type="region of interest" description="Disordered" evidence="1">
    <location>
        <begin position="46"/>
        <end position="99"/>
    </location>
</feature>
<dbReference type="AlphaFoldDB" id="A0AAV4UI63"/>